<comment type="catalytic activity">
    <reaction evidence="1">
        <text>S-ubiquitinyl-[E2 ubiquitin-conjugating enzyme]-L-cysteine + [acceptor protein]-L-lysine = [E2 ubiquitin-conjugating enzyme]-L-cysteine + N(6)-ubiquitinyl-[acceptor protein]-L-lysine.</text>
        <dbReference type="EC" id="2.3.2.27"/>
    </reaction>
</comment>
<evidence type="ECO:0000256" key="3">
    <source>
        <dbReference type="ARBA" id="ARBA00022679"/>
    </source>
</evidence>
<evidence type="ECO:0000256" key="8">
    <source>
        <dbReference type="ARBA" id="ARBA00023163"/>
    </source>
</evidence>
<dbReference type="Pfam" id="PF13920">
    <property type="entry name" value="zf-C3HC4_3"/>
    <property type="match status" value="1"/>
</dbReference>
<proteinExistence type="predicted"/>
<keyword evidence="12" id="KW-1185">Reference proteome</keyword>
<dbReference type="InterPro" id="IPR017907">
    <property type="entry name" value="Znf_RING_CS"/>
</dbReference>
<dbReference type="Gene3D" id="3.30.40.10">
    <property type="entry name" value="Zinc/RING finger domain, C3HC4 (zinc finger)"/>
    <property type="match status" value="1"/>
</dbReference>
<dbReference type="GO" id="GO:0061630">
    <property type="term" value="F:ubiquitin protein ligase activity"/>
    <property type="evidence" value="ECO:0007669"/>
    <property type="project" value="UniProtKB-EC"/>
</dbReference>
<evidence type="ECO:0000259" key="10">
    <source>
        <dbReference type="PROSITE" id="PS50089"/>
    </source>
</evidence>
<sequence length="281" mass="32591">MCDEETHHVGTDPCVICLDPIEDPATLPCLHVFCFECIIIAAETFSLSRCAVCRTPFSTVRHRGTCEPVILPADHSEREPEERAGEEVQVLLTRSARRREDRRLMRNARRNVYLRRLYSKPLVWTDGLVRIKDTSPEFYRQNPAALHQLVPFMHRDLRLFLPSLLAKQLEQNLINKFKAHAITSETVNGYLKPYIGRFATHFLHEVRNFAQSIYRIKHYDRLVQYRRRHLPTSQTLANNDVTSTEVIEIPTINYVADTETIVIPDCDDVIQIEEGEIIELV</sequence>
<dbReference type="AlphaFoldDB" id="A0AAV7JIZ5"/>
<dbReference type="EC" id="2.3.2.27" evidence="2"/>
<keyword evidence="8" id="KW-0804">Transcription</keyword>
<dbReference type="GO" id="GO:0008270">
    <property type="term" value="F:zinc ion binding"/>
    <property type="evidence" value="ECO:0007669"/>
    <property type="project" value="UniProtKB-KW"/>
</dbReference>
<feature type="domain" description="RING-type" evidence="10">
    <location>
        <begin position="14"/>
        <end position="54"/>
    </location>
</feature>
<reference evidence="11 12" key="1">
    <citation type="journal article" date="2023" name="BMC Biol.">
        <title>The compact genome of the sponge Oopsacas minuta (Hexactinellida) is lacking key metazoan core genes.</title>
        <authorList>
            <person name="Santini S."/>
            <person name="Schenkelaars Q."/>
            <person name="Jourda C."/>
            <person name="Duchesne M."/>
            <person name="Belahbib H."/>
            <person name="Rocher C."/>
            <person name="Selva M."/>
            <person name="Riesgo A."/>
            <person name="Vervoort M."/>
            <person name="Leys S.P."/>
            <person name="Kodjabachian L."/>
            <person name="Le Bivic A."/>
            <person name="Borchiellini C."/>
            <person name="Claverie J.M."/>
            <person name="Renard E."/>
        </authorList>
    </citation>
    <scope>NUCLEOTIDE SEQUENCE [LARGE SCALE GENOMIC DNA]</scope>
    <source>
        <strain evidence="11">SPO-2</strain>
    </source>
</reference>
<dbReference type="PROSITE" id="PS50089">
    <property type="entry name" value="ZF_RING_2"/>
    <property type="match status" value="1"/>
</dbReference>
<keyword evidence="5 9" id="KW-0863">Zinc-finger</keyword>
<keyword evidence="3" id="KW-0808">Transferase</keyword>
<evidence type="ECO:0000313" key="12">
    <source>
        <dbReference type="Proteomes" id="UP001165289"/>
    </source>
</evidence>
<dbReference type="EMBL" id="JAKMXF010000330">
    <property type="protein sequence ID" value="KAI6648446.1"/>
    <property type="molecule type" value="Genomic_DNA"/>
</dbReference>
<evidence type="ECO:0000256" key="2">
    <source>
        <dbReference type="ARBA" id="ARBA00012483"/>
    </source>
</evidence>
<organism evidence="11 12">
    <name type="scientific">Oopsacas minuta</name>
    <dbReference type="NCBI Taxonomy" id="111878"/>
    <lineage>
        <taxon>Eukaryota</taxon>
        <taxon>Metazoa</taxon>
        <taxon>Porifera</taxon>
        <taxon>Hexactinellida</taxon>
        <taxon>Hexasterophora</taxon>
        <taxon>Lyssacinosida</taxon>
        <taxon>Leucopsacidae</taxon>
        <taxon>Oopsacas</taxon>
    </lineage>
</organism>
<name>A0AAV7JIZ5_9METZ</name>
<dbReference type="InterPro" id="IPR001841">
    <property type="entry name" value="Znf_RING"/>
</dbReference>
<dbReference type="SUPFAM" id="SSF57850">
    <property type="entry name" value="RING/U-box"/>
    <property type="match status" value="1"/>
</dbReference>
<evidence type="ECO:0000256" key="1">
    <source>
        <dbReference type="ARBA" id="ARBA00000900"/>
    </source>
</evidence>
<dbReference type="SMART" id="SM00184">
    <property type="entry name" value="RING"/>
    <property type="match status" value="1"/>
</dbReference>
<accession>A0AAV7JIZ5</accession>
<dbReference type="InterPro" id="IPR013083">
    <property type="entry name" value="Znf_RING/FYVE/PHD"/>
</dbReference>
<dbReference type="GO" id="GO:0006513">
    <property type="term" value="P:protein monoubiquitination"/>
    <property type="evidence" value="ECO:0007669"/>
    <property type="project" value="TreeGrafter"/>
</dbReference>
<dbReference type="GO" id="GO:0000209">
    <property type="term" value="P:protein polyubiquitination"/>
    <property type="evidence" value="ECO:0007669"/>
    <property type="project" value="TreeGrafter"/>
</dbReference>
<keyword evidence="7" id="KW-0805">Transcription regulation</keyword>
<protein>
    <recommendedName>
        <fullName evidence="2">RING-type E3 ubiquitin transferase</fullName>
        <ecNumber evidence="2">2.3.2.27</ecNumber>
    </recommendedName>
</protein>
<dbReference type="Proteomes" id="UP001165289">
    <property type="component" value="Unassembled WGS sequence"/>
</dbReference>
<gene>
    <name evidence="11" type="ORF">LOD99_8078</name>
</gene>
<evidence type="ECO:0000256" key="7">
    <source>
        <dbReference type="ARBA" id="ARBA00023015"/>
    </source>
</evidence>
<evidence type="ECO:0000313" key="11">
    <source>
        <dbReference type="EMBL" id="KAI6648446.1"/>
    </source>
</evidence>
<comment type="caution">
    <text evidence="11">The sequence shown here is derived from an EMBL/GenBank/DDBJ whole genome shotgun (WGS) entry which is preliminary data.</text>
</comment>
<evidence type="ECO:0000256" key="9">
    <source>
        <dbReference type="PROSITE-ProRule" id="PRU00175"/>
    </source>
</evidence>
<evidence type="ECO:0000256" key="4">
    <source>
        <dbReference type="ARBA" id="ARBA00022723"/>
    </source>
</evidence>
<dbReference type="PANTHER" id="PTHR46077:SF1">
    <property type="entry name" value="TOP1 BINDING ARGININE_SERINE RICH PROTEIN, E3 UBIQUITIN LIGASE"/>
    <property type="match status" value="1"/>
</dbReference>
<dbReference type="PANTHER" id="PTHR46077">
    <property type="entry name" value="E3 UBIQUITIN-PROTEIN LIGASE TOPORS"/>
    <property type="match status" value="1"/>
</dbReference>
<dbReference type="PROSITE" id="PS00518">
    <property type="entry name" value="ZF_RING_1"/>
    <property type="match status" value="1"/>
</dbReference>
<keyword evidence="4" id="KW-0479">Metal-binding</keyword>
<evidence type="ECO:0000256" key="5">
    <source>
        <dbReference type="ARBA" id="ARBA00022771"/>
    </source>
</evidence>
<keyword evidence="6" id="KW-0862">Zinc</keyword>
<evidence type="ECO:0000256" key="6">
    <source>
        <dbReference type="ARBA" id="ARBA00022833"/>
    </source>
</evidence>